<evidence type="ECO:0000256" key="4">
    <source>
        <dbReference type="ARBA" id="ARBA00022605"/>
    </source>
</evidence>
<dbReference type="SUPFAM" id="SSF56235">
    <property type="entry name" value="N-terminal nucleophile aminohydrolases (Ntn hydrolases)"/>
    <property type="match status" value="1"/>
</dbReference>
<proteinExistence type="inferred from homology"/>
<dbReference type="PANTHER" id="PTHR11938">
    <property type="entry name" value="FAD NADPH DEHYDROGENASE/OXIDOREDUCTASE"/>
    <property type="match status" value="1"/>
</dbReference>
<dbReference type="EMBL" id="BAABBE010000029">
    <property type="protein sequence ID" value="GAA3675585.1"/>
    <property type="molecule type" value="Genomic_DNA"/>
</dbReference>
<dbReference type="CDD" id="cd00982">
    <property type="entry name" value="gltB_C"/>
    <property type="match status" value="1"/>
</dbReference>
<dbReference type="PROSITE" id="PS51278">
    <property type="entry name" value="GATASE_TYPE_2"/>
    <property type="match status" value="1"/>
</dbReference>
<evidence type="ECO:0000256" key="14">
    <source>
        <dbReference type="ARBA" id="ARBA00029440"/>
    </source>
</evidence>
<comment type="cofactor">
    <cofactor evidence="2">
        <name>[3Fe-4S] cluster</name>
        <dbReference type="ChEBI" id="CHEBI:21137"/>
    </cofactor>
</comment>
<keyword evidence="17" id="KW-1185">Reference proteome</keyword>
<dbReference type="Gene3D" id="2.160.20.60">
    <property type="entry name" value="Glutamate synthase, alpha subunit, C-terminal domain"/>
    <property type="match status" value="1"/>
</dbReference>
<evidence type="ECO:0000256" key="6">
    <source>
        <dbReference type="ARBA" id="ARBA00022643"/>
    </source>
</evidence>
<keyword evidence="5" id="KW-0285">Flavoprotein</keyword>
<evidence type="ECO:0000256" key="10">
    <source>
        <dbReference type="ARBA" id="ARBA00023004"/>
    </source>
</evidence>
<evidence type="ECO:0000256" key="11">
    <source>
        <dbReference type="ARBA" id="ARBA00023014"/>
    </source>
</evidence>
<dbReference type="InterPro" id="IPR017932">
    <property type="entry name" value="GATase_2_dom"/>
</dbReference>
<reference evidence="17" key="1">
    <citation type="journal article" date="2019" name="Int. J. Syst. Evol. Microbiol.">
        <title>The Global Catalogue of Microorganisms (GCM) 10K type strain sequencing project: providing services to taxonomists for standard genome sequencing and annotation.</title>
        <authorList>
            <consortium name="The Broad Institute Genomics Platform"/>
            <consortium name="The Broad Institute Genome Sequencing Center for Infectious Disease"/>
            <person name="Wu L."/>
            <person name="Ma J."/>
        </authorList>
    </citation>
    <scope>NUCLEOTIDE SEQUENCE [LARGE SCALE GENOMIC DNA]</scope>
    <source>
        <strain evidence="17">JCM 17494</strain>
    </source>
</reference>
<dbReference type="InterPro" id="IPR013785">
    <property type="entry name" value="Aldolase_TIM"/>
</dbReference>
<evidence type="ECO:0000259" key="15">
    <source>
        <dbReference type="PROSITE" id="PS51278"/>
    </source>
</evidence>
<keyword evidence="10" id="KW-0408">Iron</keyword>
<comment type="similarity">
    <text evidence="3">Belongs to the glutamate synthase family.</text>
</comment>
<sequence length="1507" mass="164463">MIFSAIPGPQGLYDPSDERDACGVAMVADIQGRRSHGIVIDALTALANLEHRGAAGAEPTSGDGAGILLQLPDEFLRAVVEFDLPERGRYAAGIAFLPFEAEERAKAMREIERIAEEENLEVLGWRDVPVDPEKANVGPTAMSVAPHFAQLFVKGTRDEEGIGLDRLAFCLRKRVEHEGSVYFPSLSARTIVYKGMLTTEQLPAFFPDLHDERLYTAIALVHSRFSTNTFPSWPLAHPFRFVAHNGEINTVRGNRNRMRAREALLDSDLIPGDLARLFPICDPEGSDSASFDEVLELLHLGGRSLPHAVLMMIPEAWENHATMDPKRRAFYQFHASLMEPWDGPACVTFTDGEIVGAVLDRNGLRPARWWQTADGRVVLASETGVLDVPSDQVVAKGRLQPGRMFLVDTTEGRIIDDDEFKSNLASELPYDEWLHAGLLDLADLQDREHVVQSHESVLRRQLTFGYTEEELRILLTPMSITGQEPLGSMGTDTPVAALSQRSRLLYDYFVQNFAQVTNPPLDAIREEIVTSVKRVMGPEQNLLDPGPVSCRHVTLDYPVIDNDELAKLIHINDDGDLPGFACTVLSGLYEVDGGGEALAAAIERVRREASEAIANGARTLVLSDRDSDHRMAPIPSLLLVSAVHHHLVRTKERLRVALVVESGDCREVHHVAALLSYGAAAVNPYLAFETIEDLISQGAITGVPAHKAIRNYVKALVKGVLKIMSKMGISTVGAYTAAQVFEAVGLSNDLLDEYFTGTQSKLGGAGLDVLAEEVALRHRRAHPDNPTDRVHRRLEVGGDYQYRREGELHLFTPETVFLLQHATKTRKEDVFRRYTAEVERLSRLGGTLRGLFKFRTEGRTPIPIDEVEPVSSIVKRFNTGAMSYGSISAEAHETLAIAMNRLGGRSNSGEGGEDRERLYDPERRSAVKQVASGRFGVTSEYLVNSTDIQIKMAQGAKPGEGGQLPGFKVYPWVARTRHSTPGVGLISPPPHHDIYSIEDLAQLIHDLKNANEQARVHVKLVSSIGVGTVAAGVAKAHADVVLISGYDGGTGASPMNSLKHAGTPWEIGLAETQQTLLLNGLRDRITVQVDGAMRTGRDVVVAALLGAEEFGFATAPLIVAGCVMMRVCHLDTCPVGVATQNPDLRARYTGQADHVVNFFEFVAQEARELLAELGFRTVDEAVGHAELLDKDEAIEHWKTAGLNLDPVFEVPETPYPTAKRKIRDQDHGLDKALDRTLIQLAEAALEDAHQVNLELPVRNVNRTVGTLLGAEVTRRYGGEGLEDDTIRVKLTGSAGQSLGAFLPRGITLEMVGDANDYVGKGLSGGRIIVRPHDDAPFRAEDQVIAGNVIGYGATSGEVFLRGRVGERFCVRNSGALLVAEGVGDHAFEYMTGGRAVVLGPTGRNVAAGMSGGIAYVLDLDPLSVNQEMVQLQRLNAEDLRWLKDAVTRHHKHTGSAVAASLLGDWTRRAGAFTKVMPGDYQRVLEAMRLARAEGRDVDAAVMEASRG</sequence>
<evidence type="ECO:0000256" key="3">
    <source>
        <dbReference type="ARBA" id="ARBA00009716"/>
    </source>
</evidence>
<dbReference type="InterPro" id="IPR002489">
    <property type="entry name" value="Glu_synth_asu_C"/>
</dbReference>
<name>A0ABP7C2M4_9PSEU</name>
<keyword evidence="12" id="KW-0314">Glutamate biosynthesis</keyword>
<dbReference type="Gene3D" id="3.60.20.10">
    <property type="entry name" value="Glutamine Phosphoribosylpyrophosphate, subunit 1, domain 1"/>
    <property type="match status" value="1"/>
</dbReference>
<comment type="cofactor">
    <cofactor evidence="1">
        <name>FMN</name>
        <dbReference type="ChEBI" id="CHEBI:58210"/>
    </cofactor>
</comment>
<dbReference type="CDD" id="cd00713">
    <property type="entry name" value="GltS"/>
    <property type="match status" value="1"/>
</dbReference>
<evidence type="ECO:0000256" key="5">
    <source>
        <dbReference type="ARBA" id="ARBA00022630"/>
    </source>
</evidence>
<dbReference type="RefSeq" id="WP_346135146.1">
    <property type="nucleotide sequence ID" value="NZ_BAABBE010000029.1"/>
</dbReference>
<dbReference type="InterPro" id="IPR029055">
    <property type="entry name" value="Ntn_hydrolases_N"/>
</dbReference>
<evidence type="ECO:0000313" key="17">
    <source>
        <dbReference type="Proteomes" id="UP001500711"/>
    </source>
</evidence>
<keyword evidence="13" id="KW-0003">3Fe-4S</keyword>
<dbReference type="Gene3D" id="3.20.20.70">
    <property type="entry name" value="Aldolase class I"/>
    <property type="match status" value="2"/>
</dbReference>
<evidence type="ECO:0000313" key="16">
    <source>
        <dbReference type="EMBL" id="GAA3675585.1"/>
    </source>
</evidence>
<keyword evidence="11" id="KW-0411">Iron-sulfur</keyword>
<dbReference type="CDD" id="cd02808">
    <property type="entry name" value="GltS_FMN"/>
    <property type="match status" value="1"/>
</dbReference>
<dbReference type="InterPro" id="IPR036485">
    <property type="entry name" value="Glu_synth_asu_C_sf"/>
</dbReference>
<dbReference type="PANTHER" id="PTHR11938:SF133">
    <property type="entry name" value="GLUTAMATE SYNTHASE (NADH)"/>
    <property type="match status" value="1"/>
</dbReference>
<keyword evidence="4" id="KW-0028">Amino-acid biosynthesis</keyword>
<keyword evidence="8" id="KW-0315">Glutamine amidotransferase</keyword>
<dbReference type="Proteomes" id="UP001500711">
    <property type="component" value="Unassembled WGS sequence"/>
</dbReference>
<dbReference type="NCBIfam" id="NF008730">
    <property type="entry name" value="PRK11750.1"/>
    <property type="match status" value="1"/>
</dbReference>
<dbReference type="SUPFAM" id="SSF69336">
    <property type="entry name" value="Alpha subunit of glutamate synthase, C-terminal domain"/>
    <property type="match status" value="1"/>
</dbReference>
<dbReference type="InterPro" id="IPR002932">
    <property type="entry name" value="Glu_synthdom"/>
</dbReference>
<feature type="domain" description="Glutamine amidotransferase type-2" evidence="15">
    <location>
        <begin position="22"/>
        <end position="410"/>
    </location>
</feature>
<evidence type="ECO:0000256" key="8">
    <source>
        <dbReference type="ARBA" id="ARBA00022962"/>
    </source>
</evidence>
<accession>A0ABP7C2M4</accession>
<keyword evidence="9" id="KW-0560">Oxidoreductase</keyword>
<dbReference type="InterPro" id="IPR050711">
    <property type="entry name" value="ET-N_metabolism_enzyme"/>
</dbReference>
<keyword evidence="7" id="KW-0479">Metal-binding</keyword>
<protein>
    <submittedName>
        <fullName evidence="16">Glutamate synthase large subunit</fullName>
    </submittedName>
</protein>
<dbReference type="Pfam" id="PF01645">
    <property type="entry name" value="Glu_synthase"/>
    <property type="match status" value="1"/>
</dbReference>
<dbReference type="Pfam" id="PF00310">
    <property type="entry name" value="GATase_2"/>
    <property type="match status" value="1"/>
</dbReference>
<evidence type="ECO:0000256" key="2">
    <source>
        <dbReference type="ARBA" id="ARBA00001927"/>
    </source>
</evidence>
<dbReference type="SUPFAM" id="SSF51395">
    <property type="entry name" value="FMN-linked oxidoreductases"/>
    <property type="match status" value="1"/>
</dbReference>
<evidence type="ECO:0000256" key="7">
    <source>
        <dbReference type="ARBA" id="ARBA00022723"/>
    </source>
</evidence>
<keyword evidence="6" id="KW-0288">FMN</keyword>
<evidence type="ECO:0000256" key="13">
    <source>
        <dbReference type="ARBA" id="ARBA00023291"/>
    </source>
</evidence>
<comment type="pathway">
    <text evidence="14">Amino-acid biosynthesis.</text>
</comment>
<evidence type="ECO:0000256" key="12">
    <source>
        <dbReference type="ARBA" id="ARBA00023164"/>
    </source>
</evidence>
<dbReference type="Pfam" id="PF04898">
    <property type="entry name" value="Glu_syn_central"/>
    <property type="match status" value="1"/>
</dbReference>
<dbReference type="Pfam" id="PF01493">
    <property type="entry name" value="GXGXG"/>
    <property type="match status" value="1"/>
</dbReference>
<organism evidence="16 17">
    <name type="scientific">Lentzea roselyniae</name>
    <dbReference type="NCBI Taxonomy" id="531940"/>
    <lineage>
        <taxon>Bacteria</taxon>
        <taxon>Bacillati</taxon>
        <taxon>Actinomycetota</taxon>
        <taxon>Actinomycetes</taxon>
        <taxon>Pseudonocardiales</taxon>
        <taxon>Pseudonocardiaceae</taxon>
        <taxon>Lentzea</taxon>
    </lineage>
</organism>
<dbReference type="InterPro" id="IPR006982">
    <property type="entry name" value="Glu_synth_centr_N"/>
</dbReference>
<gene>
    <name evidence="16" type="primary">gltB</name>
    <name evidence="16" type="ORF">GCM10022267_73090</name>
</gene>
<evidence type="ECO:0000256" key="1">
    <source>
        <dbReference type="ARBA" id="ARBA00001917"/>
    </source>
</evidence>
<comment type="caution">
    <text evidence="16">The sequence shown here is derived from an EMBL/GenBank/DDBJ whole genome shotgun (WGS) entry which is preliminary data.</text>
</comment>
<evidence type="ECO:0000256" key="9">
    <source>
        <dbReference type="ARBA" id="ARBA00023002"/>
    </source>
</evidence>